<evidence type="ECO:0008006" key="3">
    <source>
        <dbReference type="Google" id="ProtNLM"/>
    </source>
</evidence>
<name>A0ABU5Z4Q6_9FLAO</name>
<evidence type="ECO:0000313" key="1">
    <source>
        <dbReference type="EMBL" id="MEB3073916.1"/>
    </source>
</evidence>
<dbReference type="Proteomes" id="UP001311730">
    <property type="component" value="Unassembled WGS sequence"/>
</dbReference>
<protein>
    <recommendedName>
        <fullName evidence="3">Lipoprotein</fullName>
    </recommendedName>
</protein>
<evidence type="ECO:0000313" key="2">
    <source>
        <dbReference type="Proteomes" id="UP001311730"/>
    </source>
</evidence>
<comment type="caution">
    <text evidence="1">The sequence shown here is derived from an EMBL/GenBank/DDBJ whole genome shotgun (WGS) entry which is preliminary data.</text>
</comment>
<dbReference type="EMBL" id="JAYKBW010000001">
    <property type="protein sequence ID" value="MEB3073916.1"/>
    <property type="molecule type" value="Genomic_DNA"/>
</dbReference>
<gene>
    <name evidence="1" type="ORF">VJJ08_01195</name>
</gene>
<dbReference type="PROSITE" id="PS51257">
    <property type="entry name" value="PROKAR_LIPOPROTEIN"/>
    <property type="match status" value="1"/>
</dbReference>
<sequence>MKKILLSILCMSLYACQESKPEGEEITQEEIEKQEVDKRLAELGNEVDEYPSFKECESITTKDEKLKCFTDRLSKAYQDALNSQKLAIGDALNDTIKVTLVVNSEGVLSIKDIEASDNTLELLPDLEKILKDKTAGFEFVLTPAKKNHVNVTTEYVLPLVIDVK</sequence>
<reference evidence="1 2" key="1">
    <citation type="submission" date="2023-12" db="EMBL/GenBank/DDBJ databases">
        <title>Genomic sequences of Capnocytophaga and Parvimonas strains.</title>
        <authorList>
            <person name="Watt R.M."/>
            <person name="Wang M."/>
            <person name="Yang T."/>
            <person name="Tong W.M."/>
        </authorList>
    </citation>
    <scope>NUCLEOTIDE SEQUENCE [LARGE SCALE GENOMIC DNA]</scope>
    <source>
        <strain evidence="1 2">CCUG 13096</strain>
    </source>
</reference>
<keyword evidence="2" id="KW-1185">Reference proteome</keyword>
<accession>A0ABU5Z4Q6</accession>
<proteinExistence type="predicted"/>
<organism evidence="1 2">
    <name type="scientific">Capnocytophaga gingivalis</name>
    <dbReference type="NCBI Taxonomy" id="1017"/>
    <lineage>
        <taxon>Bacteria</taxon>
        <taxon>Pseudomonadati</taxon>
        <taxon>Bacteroidota</taxon>
        <taxon>Flavobacteriia</taxon>
        <taxon>Flavobacteriales</taxon>
        <taxon>Flavobacteriaceae</taxon>
        <taxon>Capnocytophaga</taxon>
    </lineage>
</organism>
<dbReference type="RefSeq" id="WP_323982425.1">
    <property type="nucleotide sequence ID" value="NZ_JAYKBW010000001.1"/>
</dbReference>